<keyword evidence="1" id="KW-0472">Membrane</keyword>
<keyword evidence="1" id="KW-0812">Transmembrane</keyword>
<name>A0A0A8XZW4_ARUDO</name>
<dbReference type="AlphaFoldDB" id="A0A0A8XZW4"/>
<accession>A0A0A8XZW4</accession>
<protein>
    <submittedName>
        <fullName evidence="2">Uncharacterized protein</fullName>
    </submittedName>
</protein>
<reference evidence="2" key="2">
    <citation type="journal article" date="2015" name="Data Brief">
        <title>Shoot transcriptome of the giant reed, Arundo donax.</title>
        <authorList>
            <person name="Barrero R.A."/>
            <person name="Guerrero F.D."/>
            <person name="Moolhuijzen P."/>
            <person name="Goolsby J.A."/>
            <person name="Tidwell J."/>
            <person name="Bellgard S.E."/>
            <person name="Bellgard M.I."/>
        </authorList>
    </citation>
    <scope>NUCLEOTIDE SEQUENCE</scope>
    <source>
        <tissue evidence="2">Shoot tissue taken approximately 20 cm above the soil surface</tissue>
    </source>
</reference>
<sequence length="77" mass="8705">MFILHTQSRSLKSLSSVICPRCQKVLLRLVLSYIIVLYAFGRIVYSKKIIIPCISAIYLLTRTIHVVLSLLVISPTS</sequence>
<organism evidence="2">
    <name type="scientific">Arundo donax</name>
    <name type="common">Giant reed</name>
    <name type="synonym">Donax arundinaceus</name>
    <dbReference type="NCBI Taxonomy" id="35708"/>
    <lineage>
        <taxon>Eukaryota</taxon>
        <taxon>Viridiplantae</taxon>
        <taxon>Streptophyta</taxon>
        <taxon>Embryophyta</taxon>
        <taxon>Tracheophyta</taxon>
        <taxon>Spermatophyta</taxon>
        <taxon>Magnoliopsida</taxon>
        <taxon>Liliopsida</taxon>
        <taxon>Poales</taxon>
        <taxon>Poaceae</taxon>
        <taxon>PACMAD clade</taxon>
        <taxon>Arundinoideae</taxon>
        <taxon>Arundineae</taxon>
        <taxon>Arundo</taxon>
    </lineage>
</organism>
<evidence type="ECO:0000256" key="1">
    <source>
        <dbReference type="SAM" id="Phobius"/>
    </source>
</evidence>
<proteinExistence type="predicted"/>
<keyword evidence="1" id="KW-1133">Transmembrane helix</keyword>
<dbReference type="EMBL" id="GBRH01279592">
    <property type="protein sequence ID" value="JAD18303.1"/>
    <property type="molecule type" value="Transcribed_RNA"/>
</dbReference>
<evidence type="ECO:0000313" key="2">
    <source>
        <dbReference type="EMBL" id="JAD18303.1"/>
    </source>
</evidence>
<feature type="transmembrane region" description="Helical" evidence="1">
    <location>
        <begin position="25"/>
        <end position="43"/>
    </location>
</feature>
<reference evidence="2" key="1">
    <citation type="submission" date="2014-09" db="EMBL/GenBank/DDBJ databases">
        <authorList>
            <person name="Magalhaes I.L.F."/>
            <person name="Oliveira U."/>
            <person name="Santos F.R."/>
            <person name="Vidigal T.H.D.A."/>
            <person name="Brescovit A.D."/>
            <person name="Santos A.J."/>
        </authorList>
    </citation>
    <scope>NUCLEOTIDE SEQUENCE</scope>
    <source>
        <tissue evidence="2">Shoot tissue taken approximately 20 cm above the soil surface</tissue>
    </source>
</reference>
<feature type="transmembrane region" description="Helical" evidence="1">
    <location>
        <begin position="49"/>
        <end position="73"/>
    </location>
</feature>